<keyword evidence="15" id="KW-1185">Reference proteome</keyword>
<comment type="cofactor">
    <cofactor evidence="1">
        <name>FAD</name>
        <dbReference type="ChEBI" id="CHEBI:57692"/>
    </cofactor>
</comment>
<evidence type="ECO:0000256" key="12">
    <source>
        <dbReference type="ARBA" id="ARBA00049248"/>
    </source>
</evidence>
<feature type="compositionally biased region" description="Basic and acidic residues" evidence="13">
    <location>
        <begin position="72"/>
        <end position="84"/>
    </location>
</feature>
<evidence type="ECO:0000256" key="2">
    <source>
        <dbReference type="ARBA" id="ARBA00004924"/>
    </source>
</evidence>
<dbReference type="AlphaFoldDB" id="A0A2I2GJ94"/>
<comment type="similarity">
    <text evidence="3">Belongs to the lysine N(6)-hydroxylase/L-ornithine N(5)-oxygenase family.</text>
</comment>
<keyword evidence="8" id="KW-0521">NADP</keyword>
<evidence type="ECO:0000256" key="11">
    <source>
        <dbReference type="ARBA" id="ARBA00047598"/>
    </source>
</evidence>
<comment type="catalytic activity">
    <reaction evidence="12">
        <text>L-ornithine + NADH + O2 = N(5)-hydroxy-L-ornithine + NAD(+) + H2O</text>
        <dbReference type="Rhea" id="RHEA:41512"/>
        <dbReference type="ChEBI" id="CHEBI:15377"/>
        <dbReference type="ChEBI" id="CHEBI:15379"/>
        <dbReference type="ChEBI" id="CHEBI:46911"/>
        <dbReference type="ChEBI" id="CHEBI:57540"/>
        <dbReference type="ChEBI" id="CHEBI:57945"/>
        <dbReference type="ChEBI" id="CHEBI:78275"/>
        <dbReference type="EC" id="1.14.13.196"/>
    </reaction>
</comment>
<comment type="caution">
    <text evidence="14">The sequence shown here is derived from an EMBL/GenBank/DDBJ whole genome shotgun (WGS) entry which is preliminary data.</text>
</comment>
<evidence type="ECO:0000256" key="9">
    <source>
        <dbReference type="ARBA" id="ARBA00023002"/>
    </source>
</evidence>
<dbReference type="GO" id="GO:0016491">
    <property type="term" value="F:oxidoreductase activity"/>
    <property type="evidence" value="ECO:0007669"/>
    <property type="project" value="UniProtKB-KW"/>
</dbReference>
<evidence type="ECO:0000256" key="5">
    <source>
        <dbReference type="ARBA" id="ARBA00018612"/>
    </source>
</evidence>
<comment type="catalytic activity">
    <reaction evidence="11">
        <text>L-ornithine + NADPH + O2 = N(5)-hydroxy-L-ornithine + NADP(+) + H2O</text>
        <dbReference type="Rhea" id="RHEA:41508"/>
        <dbReference type="ChEBI" id="CHEBI:15377"/>
        <dbReference type="ChEBI" id="CHEBI:15379"/>
        <dbReference type="ChEBI" id="CHEBI:46911"/>
        <dbReference type="ChEBI" id="CHEBI:57783"/>
        <dbReference type="ChEBI" id="CHEBI:58349"/>
        <dbReference type="ChEBI" id="CHEBI:78275"/>
        <dbReference type="EC" id="1.14.13.196"/>
    </reaction>
</comment>
<accession>A0A2I2GJ94</accession>
<dbReference type="SUPFAM" id="SSF51905">
    <property type="entry name" value="FAD/NAD(P)-binding domain"/>
    <property type="match status" value="1"/>
</dbReference>
<sequence length="590" mass="66438">MVGPTVPASFPDLLDVIIVGAGPCGLAVAARLNEETPSAMFTDEEHQRYHWINKHSGRMALVQAQHRKRKGVKAEKWHGFDARRSSQSHHRFSDSSDVSSSSPPLSSSPPSLASSVSSSPDIDLDDPHTEGGLTMTVLDSTGDRWMEKWNRAFKTLEIEQLRSPMFFHVDPSDRDGMLAYTQETGRDKDLWEITGCVGKELSKHKKKKKLQSKSQVIGEAEIDERDRKDYFSPSTGLFSDYCDSIISRYGLGSPGMISQCEVEDIRYDVHPELSPSDKIFTVTTADGKQLYSRAVVLAIGPGRTKVFPFQLTREEEQGACHSTEIRSFPSPSVRQKIQQRQQTNLVVVGGGLSSAQIVDMAIRKGVSKVWFLMRSDFKVKHFDIGLSWMGKFRNYEKAAFWSADTDEERLEMIKTARNGGSITPRYTKILKQHAARHRVSIHPRTVICGREFCTASQTWRLTTYPPIPDLPRIDYIYFATGMQADVNELPLLQRMNREYPIESKQGLPCITEDLMWKPDVPLFLTGRLAALRLGPGAPNLEGARLGAERVAWGMEEVLGRKKTDEDETKRSKECFCGLGNRYAELEEVSW</sequence>
<keyword evidence="6" id="KW-0285">Flavoprotein</keyword>
<organism evidence="14 15">
    <name type="scientific">Aspergillus steynii IBT 23096</name>
    <dbReference type="NCBI Taxonomy" id="1392250"/>
    <lineage>
        <taxon>Eukaryota</taxon>
        <taxon>Fungi</taxon>
        <taxon>Dikarya</taxon>
        <taxon>Ascomycota</taxon>
        <taxon>Pezizomycotina</taxon>
        <taxon>Eurotiomycetes</taxon>
        <taxon>Eurotiomycetidae</taxon>
        <taxon>Eurotiales</taxon>
        <taxon>Aspergillaceae</taxon>
        <taxon>Aspergillus</taxon>
        <taxon>Aspergillus subgen. Circumdati</taxon>
    </lineage>
</organism>
<dbReference type="Proteomes" id="UP000234275">
    <property type="component" value="Unassembled WGS sequence"/>
</dbReference>
<evidence type="ECO:0000256" key="10">
    <source>
        <dbReference type="ARBA" id="ARBA00030351"/>
    </source>
</evidence>
<evidence type="ECO:0000313" key="14">
    <source>
        <dbReference type="EMBL" id="PLB52952.1"/>
    </source>
</evidence>
<dbReference type="OrthoDB" id="76038at2759"/>
<dbReference type="Pfam" id="PF13434">
    <property type="entry name" value="Lys_Orn_oxgnase"/>
    <property type="match status" value="1"/>
</dbReference>
<evidence type="ECO:0000256" key="3">
    <source>
        <dbReference type="ARBA" id="ARBA00007588"/>
    </source>
</evidence>
<evidence type="ECO:0000256" key="8">
    <source>
        <dbReference type="ARBA" id="ARBA00022857"/>
    </source>
</evidence>
<dbReference type="GeneID" id="36551551"/>
<proteinExistence type="inferred from homology"/>
<reference evidence="14 15" key="1">
    <citation type="submission" date="2016-12" db="EMBL/GenBank/DDBJ databases">
        <title>The genomes of Aspergillus section Nigri reveals drivers in fungal speciation.</title>
        <authorList>
            <consortium name="DOE Joint Genome Institute"/>
            <person name="Vesth T.C."/>
            <person name="Nybo J."/>
            <person name="Theobald S."/>
            <person name="Brandl J."/>
            <person name="Frisvad J.C."/>
            <person name="Nielsen K.F."/>
            <person name="Lyhne E.K."/>
            <person name="Kogle M.E."/>
            <person name="Kuo A."/>
            <person name="Riley R."/>
            <person name="Clum A."/>
            <person name="Nolan M."/>
            <person name="Lipzen A."/>
            <person name="Salamov A."/>
            <person name="Henrissat B."/>
            <person name="Wiebenga A."/>
            <person name="De Vries R.P."/>
            <person name="Grigoriev I.V."/>
            <person name="Mortensen U.H."/>
            <person name="Andersen M.R."/>
            <person name="Baker S.E."/>
        </authorList>
    </citation>
    <scope>NUCLEOTIDE SEQUENCE [LARGE SCALE GENOMIC DNA]</scope>
    <source>
        <strain evidence="14 15">IBT 23096</strain>
    </source>
</reference>
<dbReference type="InterPro" id="IPR025700">
    <property type="entry name" value="Lys/Orn_oxygenase"/>
</dbReference>
<dbReference type="RefSeq" id="XP_024708254.1">
    <property type="nucleotide sequence ID" value="XM_024843851.1"/>
</dbReference>
<evidence type="ECO:0000256" key="7">
    <source>
        <dbReference type="ARBA" id="ARBA00022827"/>
    </source>
</evidence>
<keyword evidence="9" id="KW-0560">Oxidoreductase</keyword>
<protein>
    <recommendedName>
        <fullName evidence="5">L-ornithine N(5)-monooxygenase</fullName>
        <ecNumber evidence="4">1.14.13.196</ecNumber>
    </recommendedName>
    <alternativeName>
        <fullName evidence="10">L-ornithine N(5)-oxygenase</fullName>
    </alternativeName>
</protein>
<feature type="compositionally biased region" description="Low complexity" evidence="13">
    <location>
        <begin position="95"/>
        <end position="121"/>
    </location>
</feature>
<evidence type="ECO:0000256" key="13">
    <source>
        <dbReference type="SAM" id="MobiDB-lite"/>
    </source>
</evidence>
<dbReference type="PANTHER" id="PTHR38663:SF1">
    <property type="entry name" value="L-ORNITHINE N(5)-MONOOXYGENASE"/>
    <property type="match status" value="1"/>
</dbReference>
<comment type="pathway">
    <text evidence="2">Siderophore biosynthesis.</text>
</comment>
<evidence type="ECO:0000256" key="4">
    <source>
        <dbReference type="ARBA" id="ARBA00012881"/>
    </source>
</evidence>
<name>A0A2I2GJ94_9EURO</name>
<evidence type="ECO:0000256" key="6">
    <source>
        <dbReference type="ARBA" id="ARBA00022630"/>
    </source>
</evidence>
<keyword evidence="7" id="KW-0274">FAD</keyword>
<dbReference type="VEuPathDB" id="FungiDB:P170DRAFT_351271"/>
<evidence type="ECO:0000256" key="1">
    <source>
        <dbReference type="ARBA" id="ARBA00001974"/>
    </source>
</evidence>
<gene>
    <name evidence="14" type="ORF">P170DRAFT_351271</name>
</gene>
<evidence type="ECO:0000313" key="15">
    <source>
        <dbReference type="Proteomes" id="UP000234275"/>
    </source>
</evidence>
<dbReference type="EMBL" id="MSFO01000002">
    <property type="protein sequence ID" value="PLB52952.1"/>
    <property type="molecule type" value="Genomic_DNA"/>
</dbReference>
<dbReference type="PANTHER" id="PTHR38663">
    <property type="match status" value="1"/>
</dbReference>
<dbReference type="Gene3D" id="3.50.50.60">
    <property type="entry name" value="FAD/NAD(P)-binding domain"/>
    <property type="match status" value="1"/>
</dbReference>
<feature type="region of interest" description="Disordered" evidence="13">
    <location>
        <begin position="63"/>
        <end position="133"/>
    </location>
</feature>
<dbReference type="InterPro" id="IPR036188">
    <property type="entry name" value="FAD/NAD-bd_sf"/>
</dbReference>
<dbReference type="EC" id="1.14.13.196" evidence="4"/>